<dbReference type="SMART" id="SM00239">
    <property type="entry name" value="C2"/>
    <property type="match status" value="1"/>
</dbReference>
<dbReference type="eggNOG" id="KOG1328">
    <property type="taxonomic scope" value="Eukaryota"/>
</dbReference>
<keyword evidence="1" id="KW-0479">Metal-binding</keyword>
<dbReference type="VEuPathDB" id="AmoebaDB:NAEGRDRAFT_60028"/>
<dbReference type="EMBL" id="GG738933">
    <property type="protein sequence ID" value="EFC36297.1"/>
    <property type="molecule type" value="Genomic_DNA"/>
</dbReference>
<accession>D2W3P4</accession>
<dbReference type="Proteomes" id="UP000006671">
    <property type="component" value="Unassembled WGS sequence"/>
</dbReference>
<feature type="compositionally biased region" description="Polar residues" evidence="3">
    <location>
        <begin position="7"/>
        <end position="19"/>
    </location>
</feature>
<dbReference type="Pfam" id="PF00168">
    <property type="entry name" value="C2"/>
    <property type="match status" value="2"/>
</dbReference>
<organism evidence="6">
    <name type="scientific">Naegleria gruberi</name>
    <name type="common">Amoeba</name>
    <dbReference type="NCBI Taxonomy" id="5762"/>
    <lineage>
        <taxon>Eukaryota</taxon>
        <taxon>Discoba</taxon>
        <taxon>Heterolobosea</taxon>
        <taxon>Tetramitia</taxon>
        <taxon>Eutetramitia</taxon>
        <taxon>Vahlkampfiidae</taxon>
        <taxon>Naegleria</taxon>
    </lineage>
</organism>
<dbReference type="InParanoid" id="D2W3P4"/>
<evidence type="ECO:0000313" key="6">
    <source>
        <dbReference type="Proteomes" id="UP000006671"/>
    </source>
</evidence>
<protein>
    <submittedName>
        <fullName evidence="5">Predicted protein</fullName>
    </submittedName>
</protein>
<proteinExistence type="predicted"/>
<reference evidence="5 6" key="1">
    <citation type="journal article" date="2010" name="Cell">
        <title>The genome of Naegleria gruberi illuminates early eukaryotic versatility.</title>
        <authorList>
            <person name="Fritz-Laylin L.K."/>
            <person name="Prochnik S.E."/>
            <person name="Ginger M.L."/>
            <person name="Dacks J.B."/>
            <person name="Carpenter M.L."/>
            <person name="Field M.C."/>
            <person name="Kuo A."/>
            <person name="Paredez A."/>
            <person name="Chapman J."/>
            <person name="Pham J."/>
            <person name="Shu S."/>
            <person name="Neupane R."/>
            <person name="Cipriano M."/>
            <person name="Mancuso J."/>
            <person name="Tu H."/>
            <person name="Salamov A."/>
            <person name="Lindquist E."/>
            <person name="Shapiro H."/>
            <person name="Lucas S."/>
            <person name="Grigoriev I.V."/>
            <person name="Cande W.Z."/>
            <person name="Fulton C."/>
            <person name="Rokhsar D.S."/>
            <person name="Dawson S.C."/>
        </authorList>
    </citation>
    <scope>NUCLEOTIDE SEQUENCE [LARGE SCALE GENOMIC DNA]</scope>
    <source>
        <strain evidence="5 6">NEG-M</strain>
    </source>
</reference>
<evidence type="ECO:0000259" key="4">
    <source>
        <dbReference type="PROSITE" id="PS50004"/>
    </source>
</evidence>
<sequence>MKKLKAFSSSFTPLSTASNSGGGSHGIDPSSTMVMSNGGAGQPPPLLQTSNNNEHYVDPRTAYDGAAMLEHLNSIVKNVHDCMMVRVIGATDLVPKDKNGFSDPYSIVTFTNTDPNGIQENWLTAKTATKKKTLNPSWNETFQINLTECVMKSIAAMSAPSSPNSKIPTSPGGGMMMPFSIPNDLNPLSTSTFNFKIMDYDMFSSDENEGDVSLKLTSIPNIYDLPVNLVLENTEKGSLSVAFKMKCAPRFSINELKLSKPIKKGDFVKSSRYSWLIGTVNYPLSPWEMGPELNKNWEKAQEELMELLENSDALEPPPVEKRRSRRFSLKRNSKNLSSKMGALFANECLPRWREERQVNNAIYCLATDVEHCFQHNPAVVDRVFVMLLVGCNSQNDPFEDIQKGLENELHISNATFKDKGTTNEVKSLIKKEDANSRRTFHIISFKADFDVTEQVNRLEAKYPRYLHSQFPVKLGVEGKIYSLDIGCNAKLLYVYVSNCGKPNLTPFVELVANSVPSSSATLFESLFLDIDETLWIKCPYGWEYKEEEVKPNAKLDSPMQLRAHKEGKTLSIDNFLMKKLKIETVNPPDESALLNLASQQLSLLSEQHNNFLQISAPEKKRFVSSNKREIFVYLSECEYELKNPPELTPESMKKITHIEALVNTTGNHVWSLTYSSNLGGGYKQLFQTILSEIKTAED</sequence>
<evidence type="ECO:0000256" key="3">
    <source>
        <dbReference type="SAM" id="MobiDB-lite"/>
    </source>
</evidence>
<dbReference type="KEGG" id="ngr:NAEGRDRAFT_60028"/>
<dbReference type="GeneID" id="8862043"/>
<dbReference type="AlphaFoldDB" id="D2W3P4"/>
<evidence type="ECO:0000313" key="5">
    <source>
        <dbReference type="EMBL" id="EFC36297.1"/>
    </source>
</evidence>
<keyword evidence="6" id="KW-1185">Reference proteome</keyword>
<dbReference type="SUPFAM" id="SSF49562">
    <property type="entry name" value="C2 domain (Calcium/lipid-binding domain, CaLB)"/>
    <property type="match status" value="1"/>
</dbReference>
<evidence type="ECO:0000256" key="1">
    <source>
        <dbReference type="ARBA" id="ARBA00022723"/>
    </source>
</evidence>
<dbReference type="PROSITE" id="PS50004">
    <property type="entry name" value="C2"/>
    <property type="match status" value="1"/>
</dbReference>
<dbReference type="GO" id="GO:0016020">
    <property type="term" value="C:membrane"/>
    <property type="evidence" value="ECO:0007669"/>
    <property type="project" value="TreeGrafter"/>
</dbReference>
<dbReference type="RefSeq" id="XP_002669041.1">
    <property type="nucleotide sequence ID" value="XM_002668995.1"/>
</dbReference>
<feature type="region of interest" description="Disordered" evidence="3">
    <location>
        <begin position="1"/>
        <end position="43"/>
    </location>
</feature>
<dbReference type="Gene3D" id="2.60.40.150">
    <property type="entry name" value="C2 domain"/>
    <property type="match status" value="1"/>
</dbReference>
<dbReference type="OMA" id="ALFANEC"/>
<feature type="domain" description="C2" evidence="4">
    <location>
        <begin position="63"/>
        <end position="231"/>
    </location>
</feature>
<dbReference type="PANTHER" id="PTHR45911:SF4">
    <property type="entry name" value="MULTIPLE C2 AND TRANSMEMBRANE DOMAIN-CONTAINING PROTEIN"/>
    <property type="match status" value="1"/>
</dbReference>
<dbReference type="STRING" id="5762.D2W3P4"/>
<gene>
    <name evidence="5" type="ORF">NAEGRDRAFT_60028</name>
</gene>
<dbReference type="InterPro" id="IPR000008">
    <property type="entry name" value="C2_dom"/>
</dbReference>
<evidence type="ECO:0000256" key="2">
    <source>
        <dbReference type="ARBA" id="ARBA00022837"/>
    </source>
</evidence>
<dbReference type="OrthoDB" id="423283at2759"/>
<dbReference type="InterPro" id="IPR035892">
    <property type="entry name" value="C2_domain_sf"/>
</dbReference>
<name>D2W3P4_NAEGR</name>
<dbReference type="PANTHER" id="PTHR45911">
    <property type="entry name" value="C2 DOMAIN-CONTAINING PROTEIN"/>
    <property type="match status" value="1"/>
</dbReference>
<dbReference type="GO" id="GO:0005509">
    <property type="term" value="F:calcium ion binding"/>
    <property type="evidence" value="ECO:0007669"/>
    <property type="project" value="TreeGrafter"/>
</dbReference>
<keyword evidence="2" id="KW-0106">Calcium</keyword>